<dbReference type="InterPro" id="IPR029063">
    <property type="entry name" value="SAM-dependent_MTases_sf"/>
</dbReference>
<comment type="similarity">
    <text evidence="1 10">Belongs to the methyltransferase superfamily.</text>
</comment>
<keyword evidence="4" id="KW-0812">Transmembrane</keyword>
<keyword evidence="7" id="KW-0472">Membrane</keyword>
<evidence type="ECO:0000256" key="9">
    <source>
        <dbReference type="ARBA" id="ARBA00060399"/>
    </source>
</evidence>
<dbReference type="GO" id="GO:0012505">
    <property type="term" value="C:endomembrane system"/>
    <property type="evidence" value="ECO:0007669"/>
    <property type="project" value="UniProtKB-SubCell"/>
</dbReference>
<dbReference type="PANTHER" id="PTHR10108">
    <property type="entry name" value="SAM-DEPENDENT METHYLTRANSFERASE"/>
    <property type="match status" value="1"/>
</dbReference>
<dbReference type="FunFam" id="3.40.50.150:FF:000076">
    <property type="entry name" value="probable methyltransferase PMT21"/>
    <property type="match status" value="1"/>
</dbReference>
<keyword evidence="2 10" id="KW-0489">Methyltransferase</keyword>
<dbReference type="Proteomes" id="UP000288805">
    <property type="component" value="Unassembled WGS sequence"/>
</dbReference>
<dbReference type="AlphaFoldDB" id="A0A438IAM9"/>
<dbReference type="SUPFAM" id="SSF53335">
    <property type="entry name" value="S-adenosyl-L-methionine-dependent methyltransferases"/>
    <property type="match status" value="2"/>
</dbReference>
<keyword evidence="3 10" id="KW-0808">Transferase</keyword>
<organism evidence="12 13">
    <name type="scientific">Vitis vinifera</name>
    <name type="common">Grape</name>
    <dbReference type="NCBI Taxonomy" id="29760"/>
    <lineage>
        <taxon>Eukaryota</taxon>
        <taxon>Viridiplantae</taxon>
        <taxon>Streptophyta</taxon>
        <taxon>Embryophyta</taxon>
        <taxon>Tracheophyta</taxon>
        <taxon>Spermatophyta</taxon>
        <taxon>Magnoliopsida</taxon>
        <taxon>eudicotyledons</taxon>
        <taxon>Gunneridae</taxon>
        <taxon>Pentapetalae</taxon>
        <taxon>rosids</taxon>
        <taxon>Vitales</taxon>
        <taxon>Vitaceae</taxon>
        <taxon>Viteae</taxon>
        <taxon>Vitis</taxon>
    </lineage>
</organism>
<comment type="caution">
    <text evidence="12">The sequence shown here is derived from an EMBL/GenBank/DDBJ whole genome shotgun (WGS) entry which is preliminary data.</text>
</comment>
<dbReference type="GO" id="GO:0016020">
    <property type="term" value="C:membrane"/>
    <property type="evidence" value="ECO:0007669"/>
    <property type="project" value="UniProtKB-SubCell"/>
</dbReference>
<evidence type="ECO:0000313" key="13">
    <source>
        <dbReference type="Proteomes" id="UP000288805"/>
    </source>
</evidence>
<evidence type="ECO:0000256" key="8">
    <source>
        <dbReference type="ARBA" id="ARBA00023180"/>
    </source>
</evidence>
<dbReference type="Gene3D" id="3.40.50.150">
    <property type="entry name" value="Vaccinia Virus protein VP39"/>
    <property type="match status" value="1"/>
</dbReference>
<accession>A0A438IAM9</accession>
<keyword evidence="6" id="KW-1133">Transmembrane helix</keyword>
<dbReference type="InterPro" id="IPR004159">
    <property type="entry name" value="Put_SAM_MeTrfase"/>
</dbReference>
<proteinExistence type="inferred from homology"/>
<protein>
    <recommendedName>
        <fullName evidence="10">Methyltransferase</fullName>
        <ecNumber evidence="10">2.1.1.-</ecNumber>
    </recommendedName>
</protein>
<evidence type="ECO:0000256" key="5">
    <source>
        <dbReference type="ARBA" id="ARBA00022968"/>
    </source>
</evidence>
<feature type="chain" id="PRO_5019219388" description="Methyltransferase" evidence="11">
    <location>
        <begin position="21"/>
        <end position="544"/>
    </location>
</feature>
<dbReference type="EMBL" id="QGNW01000127">
    <property type="protein sequence ID" value="RVW93752.1"/>
    <property type="molecule type" value="Genomic_DNA"/>
</dbReference>
<evidence type="ECO:0000256" key="1">
    <source>
        <dbReference type="ARBA" id="ARBA00008361"/>
    </source>
</evidence>
<evidence type="ECO:0000256" key="3">
    <source>
        <dbReference type="ARBA" id="ARBA00022679"/>
    </source>
</evidence>
<dbReference type="PANTHER" id="PTHR10108:SF984">
    <property type="entry name" value="METHYLTRANSFERASE PMT21-RELATED"/>
    <property type="match status" value="1"/>
</dbReference>
<reference evidence="12 13" key="1">
    <citation type="journal article" date="2018" name="PLoS Genet.">
        <title>Population sequencing reveals clonal diversity and ancestral inbreeding in the grapevine cultivar Chardonnay.</title>
        <authorList>
            <person name="Roach M.J."/>
            <person name="Johnson D.L."/>
            <person name="Bohlmann J."/>
            <person name="van Vuuren H.J."/>
            <person name="Jones S.J."/>
            <person name="Pretorius I.S."/>
            <person name="Schmidt S.A."/>
            <person name="Borneman A.R."/>
        </authorList>
    </citation>
    <scope>NUCLEOTIDE SEQUENCE [LARGE SCALE GENOMIC DNA]</scope>
    <source>
        <strain evidence="13">cv. Chardonnay</strain>
        <tissue evidence="12">Leaf</tissue>
    </source>
</reference>
<evidence type="ECO:0000256" key="4">
    <source>
        <dbReference type="ARBA" id="ARBA00022692"/>
    </source>
</evidence>
<sequence>MSIMFVVLCGFSFYLGGIFCSEKERFVTKEVEKAVQSPKESSSSPLQIKSVAFPECSREYQDYTPCTDPRKWKKYGLHRLTFMERHCPPVFERKECLIPPPDGYKPPIKWPKSRNECWYRNVPYDWINKQKSNQNWLRKEGEKFLFPGGVASWGGDLLDRGILTMSLAPRDNHEAQVQFALERGIPAILGIISTQRLPFPSNSFDMAHCSRCLIPWTEFGGIYLLEVHRILRPGGFWVLSGPPVNYENRWRGWNTTVEDQKSDYEKLTELLTSMCFKLYNKKDDIAVWQKSSDNNCYQQLSSPDVYPPKCDDGTEPDAAWYTPLRPCVVVPEPKYKKLGLKSVPKWPERLNVAPDRISAIHGGSASTFKHDDSKWKERLKHYKKLLPAIGTDKIRNVMDMNTAYGGFAASMVNDPLWVMNVVSSYAANTLPVVFDRGLIGTYHDWCEAFSTYPRTYDLLHLDGLFTAESHRCDMKYVLLEMDRILRPNGYAIIRESSYFVDAVATIAKGMRWGAEKKKPSYGIEKEKILICQKKIWYSSNQNSR</sequence>
<name>A0A438IAM9_VITVI</name>
<evidence type="ECO:0000313" key="12">
    <source>
        <dbReference type="EMBL" id="RVW93752.1"/>
    </source>
</evidence>
<keyword evidence="11" id="KW-0732">Signal</keyword>
<keyword evidence="8 10" id="KW-0325">Glycoprotein</keyword>
<comment type="subcellular location">
    <subcellularLocation>
        <location evidence="9">Endomembrane system</location>
        <topology evidence="9">Single-pass type II membrane protein</topology>
    </subcellularLocation>
    <subcellularLocation>
        <location evidence="10">Membrane</location>
        <topology evidence="10">Single-pass type II membrane protein</topology>
    </subcellularLocation>
</comment>
<dbReference type="EC" id="2.1.1.-" evidence="10"/>
<keyword evidence="5 10" id="KW-0735">Signal-anchor</keyword>
<evidence type="ECO:0000256" key="11">
    <source>
        <dbReference type="SAM" id="SignalP"/>
    </source>
</evidence>
<feature type="signal peptide" evidence="11">
    <location>
        <begin position="1"/>
        <end position="20"/>
    </location>
</feature>
<evidence type="ECO:0000256" key="2">
    <source>
        <dbReference type="ARBA" id="ARBA00022603"/>
    </source>
</evidence>
<dbReference type="GO" id="GO:0032259">
    <property type="term" value="P:methylation"/>
    <property type="evidence" value="ECO:0007669"/>
    <property type="project" value="UniProtKB-KW"/>
</dbReference>
<evidence type="ECO:0000256" key="6">
    <source>
        <dbReference type="ARBA" id="ARBA00022989"/>
    </source>
</evidence>
<dbReference type="Pfam" id="PF03141">
    <property type="entry name" value="Methyltransf_29"/>
    <property type="match status" value="1"/>
</dbReference>
<evidence type="ECO:0000256" key="10">
    <source>
        <dbReference type="RuleBase" id="RU366043"/>
    </source>
</evidence>
<evidence type="ECO:0000256" key="7">
    <source>
        <dbReference type="ARBA" id="ARBA00023136"/>
    </source>
</evidence>
<gene>
    <name evidence="12" type="primary">VvCHDp000940</name>
    <name evidence="12" type="ORF">CK203_043424</name>
</gene>
<dbReference type="GO" id="GO:0008168">
    <property type="term" value="F:methyltransferase activity"/>
    <property type="evidence" value="ECO:0007669"/>
    <property type="project" value="UniProtKB-UniRule"/>
</dbReference>